<dbReference type="InterPro" id="IPR002645">
    <property type="entry name" value="STAS_dom"/>
</dbReference>
<accession>A0ABY5GJ87</accession>
<dbReference type="PANTHER" id="PTHR33745">
    <property type="entry name" value="RSBT ANTAGONIST PROTEIN RSBS-RELATED"/>
    <property type="match status" value="1"/>
</dbReference>
<protein>
    <submittedName>
        <fullName evidence="3">STAS domain-containing protein</fullName>
    </submittedName>
</protein>
<dbReference type="RefSeq" id="WP_255390692.1">
    <property type="nucleotide sequence ID" value="NZ_CP101509.1"/>
</dbReference>
<dbReference type="EMBL" id="CP101509">
    <property type="protein sequence ID" value="UTV29374.1"/>
    <property type="molecule type" value="Genomic_DNA"/>
</dbReference>
<dbReference type="Pfam" id="PF01740">
    <property type="entry name" value="STAS"/>
    <property type="match status" value="1"/>
</dbReference>
<dbReference type="SUPFAM" id="SSF52091">
    <property type="entry name" value="SpoIIaa-like"/>
    <property type="match status" value="1"/>
</dbReference>
<keyword evidence="4" id="KW-1185">Reference proteome</keyword>
<sequence length="139" mass="14913">MDNVAISRTQLGGESPIVASEMFESCIYTGLFGTIDSARMEAITDKLTKMIESSDNQFVIIDLTNVDAIDTSVASQLVRTADTMVLVGVKPVFCGIRGLLARTMVSAGVDLGRHDIVRDLKAAALRCLELSGYKLCPIA</sequence>
<dbReference type="InterPro" id="IPR036513">
    <property type="entry name" value="STAS_dom_sf"/>
</dbReference>
<evidence type="ECO:0000256" key="1">
    <source>
        <dbReference type="ARBA" id="ARBA00022553"/>
    </source>
</evidence>
<feature type="domain" description="STAS" evidence="2">
    <location>
        <begin position="33"/>
        <end position="127"/>
    </location>
</feature>
<proteinExistence type="predicted"/>
<name>A0ABY5GJ87_9GAMM</name>
<dbReference type="CDD" id="cd07041">
    <property type="entry name" value="STAS_RsbR_RsbS_like"/>
    <property type="match status" value="1"/>
</dbReference>
<evidence type="ECO:0000313" key="4">
    <source>
        <dbReference type="Proteomes" id="UP001057998"/>
    </source>
</evidence>
<dbReference type="InterPro" id="IPR051932">
    <property type="entry name" value="Bact_StressResp_Reg"/>
</dbReference>
<keyword evidence="1" id="KW-0597">Phosphoprotein</keyword>
<gene>
    <name evidence="3" type="ORF">NNL38_20325</name>
</gene>
<dbReference type="Proteomes" id="UP001057998">
    <property type="component" value="Chromosome 2"/>
</dbReference>
<dbReference type="Gene3D" id="3.30.750.24">
    <property type="entry name" value="STAS domain"/>
    <property type="match status" value="1"/>
</dbReference>
<dbReference type="PROSITE" id="PS50801">
    <property type="entry name" value="STAS"/>
    <property type="match status" value="1"/>
</dbReference>
<evidence type="ECO:0000313" key="3">
    <source>
        <dbReference type="EMBL" id="UTV29374.1"/>
    </source>
</evidence>
<reference evidence="3" key="1">
    <citation type="submission" date="2022-07" db="EMBL/GenBank/DDBJ databases">
        <title>Genome sequencing of Photobacterium atrarenae GJH2-4.</title>
        <authorList>
            <person name="Park S.-J."/>
        </authorList>
    </citation>
    <scope>NUCLEOTIDE SEQUENCE</scope>
    <source>
        <strain evidence="3">GJH2-4</strain>
    </source>
</reference>
<organism evidence="3 4">
    <name type="scientific">Photobacterium atrarenae</name>
    <dbReference type="NCBI Taxonomy" id="865757"/>
    <lineage>
        <taxon>Bacteria</taxon>
        <taxon>Pseudomonadati</taxon>
        <taxon>Pseudomonadota</taxon>
        <taxon>Gammaproteobacteria</taxon>
        <taxon>Vibrionales</taxon>
        <taxon>Vibrionaceae</taxon>
        <taxon>Photobacterium</taxon>
    </lineage>
</organism>
<evidence type="ECO:0000259" key="2">
    <source>
        <dbReference type="PROSITE" id="PS50801"/>
    </source>
</evidence>
<dbReference type="PANTHER" id="PTHR33745:SF3">
    <property type="entry name" value="RSBT CO-ANTAGONIST PROTEIN RSBRC"/>
    <property type="match status" value="1"/>
</dbReference>